<accession>A0A9N8WEX8</accession>
<dbReference type="GO" id="GO:0003735">
    <property type="term" value="F:structural constituent of ribosome"/>
    <property type="evidence" value="ECO:0007669"/>
    <property type="project" value="TreeGrafter"/>
</dbReference>
<dbReference type="Proteomes" id="UP000789739">
    <property type="component" value="Unassembled WGS sequence"/>
</dbReference>
<sequence length="177" mass="20782">MQVGLVEPEFALRKFIIERDDWRKIFIVGRELGLPEEVEKDILRKWYYYYRIQEMIGDKNSAHRATSAEKIFRHTLSKCNPEICLALFDQSPSRMSRTRKVNVRKRLRAVDNVIETLVKSGVKCKALEVAKQLPKESEMPPCNKYTVFSRKHKGYRKALHKVPKFTKVTMRTPPPGF</sequence>
<name>A0A9N8WEX8_9GLOM</name>
<evidence type="ECO:0000313" key="2">
    <source>
        <dbReference type="Proteomes" id="UP000789739"/>
    </source>
</evidence>
<dbReference type="PANTHER" id="PTHR28271">
    <property type="entry name" value="54S RIBOSOMAL PROTEIN L31, MITOCHONDRIAL"/>
    <property type="match status" value="1"/>
</dbReference>
<keyword evidence="2" id="KW-1185">Reference proteome</keyword>
<proteinExistence type="predicted"/>
<dbReference type="OrthoDB" id="2332379at2759"/>
<dbReference type="GO" id="GO:0005762">
    <property type="term" value="C:mitochondrial large ribosomal subunit"/>
    <property type="evidence" value="ECO:0007669"/>
    <property type="project" value="TreeGrafter"/>
</dbReference>
<dbReference type="PANTHER" id="PTHR28271:SF1">
    <property type="entry name" value="LARGE RIBOSOMAL SUBUNIT PROTEIN ML60"/>
    <property type="match status" value="1"/>
</dbReference>
<reference evidence="1" key="1">
    <citation type="submission" date="2021-06" db="EMBL/GenBank/DDBJ databases">
        <authorList>
            <person name="Kallberg Y."/>
            <person name="Tangrot J."/>
            <person name="Rosling A."/>
        </authorList>
    </citation>
    <scope>NUCLEOTIDE SEQUENCE</scope>
    <source>
        <strain evidence="1">BR232B</strain>
    </source>
</reference>
<evidence type="ECO:0000313" key="1">
    <source>
        <dbReference type="EMBL" id="CAG8482080.1"/>
    </source>
</evidence>
<dbReference type="AlphaFoldDB" id="A0A9N8WEX8"/>
<gene>
    <name evidence="1" type="ORF">PBRASI_LOCUS1637</name>
</gene>
<dbReference type="InterPro" id="IPR016340">
    <property type="entry name" value="Ribosomal_mL60"/>
</dbReference>
<dbReference type="Pfam" id="PF09784">
    <property type="entry name" value="L31"/>
    <property type="match status" value="1"/>
</dbReference>
<protein>
    <submittedName>
        <fullName evidence="1">8991_t:CDS:1</fullName>
    </submittedName>
</protein>
<organism evidence="1 2">
    <name type="scientific">Paraglomus brasilianum</name>
    <dbReference type="NCBI Taxonomy" id="144538"/>
    <lineage>
        <taxon>Eukaryota</taxon>
        <taxon>Fungi</taxon>
        <taxon>Fungi incertae sedis</taxon>
        <taxon>Mucoromycota</taxon>
        <taxon>Glomeromycotina</taxon>
        <taxon>Glomeromycetes</taxon>
        <taxon>Paraglomerales</taxon>
        <taxon>Paraglomeraceae</taxon>
        <taxon>Paraglomus</taxon>
    </lineage>
</organism>
<dbReference type="EMBL" id="CAJVPI010000111">
    <property type="protein sequence ID" value="CAG8482080.1"/>
    <property type="molecule type" value="Genomic_DNA"/>
</dbReference>
<comment type="caution">
    <text evidence="1">The sequence shown here is derived from an EMBL/GenBank/DDBJ whole genome shotgun (WGS) entry which is preliminary data.</text>
</comment>